<dbReference type="AlphaFoldDB" id="A0A450U0S5"/>
<accession>A0A450U0S5</accession>
<protein>
    <submittedName>
        <fullName evidence="1">Uncharacterized protein</fullName>
    </submittedName>
</protein>
<sequence>MTAVLQKRDYTGKAVLYMGMESSGTNWKLGFSNDARDRVETIGANDREALLKSTPFG</sequence>
<reference evidence="1" key="1">
    <citation type="submission" date="2019-02" db="EMBL/GenBank/DDBJ databases">
        <authorList>
            <person name="Gruber-Vodicka R. H."/>
            <person name="Seah K. B. B."/>
        </authorList>
    </citation>
    <scope>NUCLEOTIDE SEQUENCE</scope>
    <source>
        <strain evidence="1">BECK_BZ131</strain>
    </source>
</reference>
<name>A0A450U0S5_9GAMM</name>
<proteinExistence type="predicted"/>
<evidence type="ECO:0000313" key="1">
    <source>
        <dbReference type="EMBL" id="VFJ75910.1"/>
    </source>
</evidence>
<dbReference type="EMBL" id="CAADFE010000093">
    <property type="protein sequence ID" value="VFJ75910.1"/>
    <property type="molecule type" value="Genomic_DNA"/>
</dbReference>
<organism evidence="1">
    <name type="scientific">Candidatus Kentrum sp. FW</name>
    <dbReference type="NCBI Taxonomy" id="2126338"/>
    <lineage>
        <taxon>Bacteria</taxon>
        <taxon>Pseudomonadati</taxon>
        <taxon>Pseudomonadota</taxon>
        <taxon>Gammaproteobacteria</taxon>
        <taxon>Candidatus Kentrum</taxon>
    </lineage>
</organism>
<gene>
    <name evidence="1" type="ORF">BECKFW1821C_GA0114237_10938</name>
</gene>